<reference evidence="2" key="1">
    <citation type="journal article" date="2014" name="Proc. Natl. Acad. Sci. U.S.A.">
        <title>Extensive sampling of basidiomycete genomes demonstrates inadequacy of the white-rot/brown-rot paradigm for wood decay fungi.</title>
        <authorList>
            <person name="Riley R."/>
            <person name="Salamov A.A."/>
            <person name="Brown D.W."/>
            <person name="Nagy L.G."/>
            <person name="Floudas D."/>
            <person name="Held B.W."/>
            <person name="Levasseur A."/>
            <person name="Lombard V."/>
            <person name="Morin E."/>
            <person name="Otillar R."/>
            <person name="Lindquist E.A."/>
            <person name="Sun H."/>
            <person name="LaButti K.M."/>
            <person name="Schmutz J."/>
            <person name="Jabbour D."/>
            <person name="Luo H."/>
            <person name="Baker S.E."/>
            <person name="Pisabarro A.G."/>
            <person name="Walton J.D."/>
            <person name="Blanchette R.A."/>
            <person name="Henrissat B."/>
            <person name="Martin F."/>
            <person name="Cullen D."/>
            <person name="Hibbett D.S."/>
            <person name="Grigoriev I.V."/>
        </authorList>
    </citation>
    <scope>NUCLEOTIDE SEQUENCE [LARGE SCALE GENOMIC DNA]</scope>
    <source>
        <strain evidence="2">MUCL 33604</strain>
    </source>
</reference>
<keyword evidence="2" id="KW-1185">Reference proteome</keyword>
<dbReference type="EMBL" id="KL197712">
    <property type="protein sequence ID" value="KDQ61827.1"/>
    <property type="molecule type" value="Genomic_DNA"/>
</dbReference>
<organism evidence="1 2">
    <name type="scientific">Jaapia argillacea MUCL 33604</name>
    <dbReference type="NCBI Taxonomy" id="933084"/>
    <lineage>
        <taxon>Eukaryota</taxon>
        <taxon>Fungi</taxon>
        <taxon>Dikarya</taxon>
        <taxon>Basidiomycota</taxon>
        <taxon>Agaricomycotina</taxon>
        <taxon>Agaricomycetes</taxon>
        <taxon>Agaricomycetidae</taxon>
        <taxon>Jaapiales</taxon>
        <taxon>Jaapiaceae</taxon>
        <taxon>Jaapia</taxon>
    </lineage>
</organism>
<sequence>MSCYRFHELFGGGQAMNHVRGQQLPSVGPTLDVLDEAFTSENWIISVLPCFFCVCVIDVGWGIGEDI</sequence>
<evidence type="ECO:0000313" key="2">
    <source>
        <dbReference type="Proteomes" id="UP000027265"/>
    </source>
</evidence>
<proteinExistence type="predicted"/>
<dbReference type="AlphaFoldDB" id="A0A067QE86"/>
<dbReference type="InParanoid" id="A0A067QE86"/>
<keyword evidence="1" id="KW-0808">Transferase</keyword>
<protein>
    <submittedName>
        <fullName evidence="1">Glycosyltransferase family 66 protein</fullName>
    </submittedName>
</protein>
<dbReference type="Proteomes" id="UP000027265">
    <property type="component" value="Unassembled WGS sequence"/>
</dbReference>
<name>A0A067QE86_9AGAM</name>
<evidence type="ECO:0000313" key="1">
    <source>
        <dbReference type="EMBL" id="KDQ61827.1"/>
    </source>
</evidence>
<dbReference type="HOGENOM" id="CLU_2812738_0_0_1"/>
<dbReference type="GO" id="GO:0016740">
    <property type="term" value="F:transferase activity"/>
    <property type="evidence" value="ECO:0007669"/>
    <property type="project" value="UniProtKB-KW"/>
</dbReference>
<gene>
    <name evidence="1" type="ORF">JAAARDRAFT_31303</name>
</gene>
<dbReference type="OrthoDB" id="3214132at2759"/>
<accession>A0A067QE86</accession>
<dbReference type="STRING" id="933084.A0A067QE86"/>